<evidence type="ECO:0000256" key="5">
    <source>
        <dbReference type="SAM" id="MobiDB-lite"/>
    </source>
</evidence>
<protein>
    <recommendedName>
        <fullName evidence="6">RRM domain-containing protein</fullName>
    </recommendedName>
</protein>
<keyword evidence="8" id="KW-1185">Reference proteome</keyword>
<dbReference type="GO" id="GO:0003723">
    <property type="term" value="F:RNA binding"/>
    <property type="evidence" value="ECO:0007669"/>
    <property type="project" value="UniProtKB-UniRule"/>
</dbReference>
<dbReference type="PANTHER" id="PTHR23139">
    <property type="entry name" value="RNA-BINDING PROTEIN"/>
    <property type="match status" value="1"/>
</dbReference>
<dbReference type="SUPFAM" id="SSF54928">
    <property type="entry name" value="RNA-binding domain, RBD"/>
    <property type="match status" value="3"/>
</dbReference>
<feature type="region of interest" description="Disordered" evidence="5">
    <location>
        <begin position="122"/>
        <end position="190"/>
    </location>
</feature>
<evidence type="ECO:0000259" key="6">
    <source>
        <dbReference type="PROSITE" id="PS50102"/>
    </source>
</evidence>
<proteinExistence type="predicted"/>
<feature type="region of interest" description="Disordered" evidence="5">
    <location>
        <begin position="218"/>
        <end position="353"/>
    </location>
</feature>
<dbReference type="EMBL" id="JAIWQS010000004">
    <property type="protein sequence ID" value="KAJ8768317.1"/>
    <property type="molecule type" value="Genomic_DNA"/>
</dbReference>
<dbReference type="Pfam" id="PF00076">
    <property type="entry name" value="RRM_1"/>
    <property type="match status" value="1"/>
</dbReference>
<dbReference type="FunFam" id="3.30.70.330:FF:000879">
    <property type="entry name" value="Splicing factor U2af large subunit A"/>
    <property type="match status" value="1"/>
</dbReference>
<dbReference type="InterPro" id="IPR035979">
    <property type="entry name" value="RBD_domain_sf"/>
</dbReference>
<keyword evidence="1" id="KW-0507">mRNA processing</keyword>
<evidence type="ECO:0000256" key="1">
    <source>
        <dbReference type="ARBA" id="ARBA00022664"/>
    </source>
</evidence>
<dbReference type="PROSITE" id="PS50102">
    <property type="entry name" value="RRM"/>
    <property type="match status" value="2"/>
</dbReference>
<accession>A0AAV8TN76</accession>
<evidence type="ECO:0000256" key="2">
    <source>
        <dbReference type="ARBA" id="ARBA00022884"/>
    </source>
</evidence>
<evidence type="ECO:0000313" key="8">
    <source>
        <dbReference type="Proteomes" id="UP001159364"/>
    </source>
</evidence>
<reference evidence="7 8" key="1">
    <citation type="submission" date="2021-09" db="EMBL/GenBank/DDBJ databases">
        <title>Genomic insights and catalytic innovation underlie evolution of tropane alkaloids biosynthesis.</title>
        <authorList>
            <person name="Wang Y.-J."/>
            <person name="Tian T."/>
            <person name="Huang J.-P."/>
            <person name="Huang S.-X."/>
        </authorList>
    </citation>
    <scope>NUCLEOTIDE SEQUENCE [LARGE SCALE GENOMIC DNA]</scope>
    <source>
        <strain evidence="7">KIB-2018</strain>
        <tissue evidence="7">Leaf</tissue>
    </source>
</reference>
<organism evidence="7 8">
    <name type="scientific">Erythroxylum novogranatense</name>
    <dbReference type="NCBI Taxonomy" id="1862640"/>
    <lineage>
        <taxon>Eukaryota</taxon>
        <taxon>Viridiplantae</taxon>
        <taxon>Streptophyta</taxon>
        <taxon>Embryophyta</taxon>
        <taxon>Tracheophyta</taxon>
        <taxon>Spermatophyta</taxon>
        <taxon>Magnoliopsida</taxon>
        <taxon>eudicotyledons</taxon>
        <taxon>Gunneridae</taxon>
        <taxon>Pentapetalae</taxon>
        <taxon>rosids</taxon>
        <taxon>fabids</taxon>
        <taxon>Malpighiales</taxon>
        <taxon>Erythroxylaceae</taxon>
        <taxon>Erythroxylum</taxon>
    </lineage>
</organism>
<feature type="compositionally biased region" description="Basic and acidic residues" evidence="5">
    <location>
        <begin position="122"/>
        <end position="159"/>
    </location>
</feature>
<name>A0AAV8TN76_9ROSI</name>
<sequence>MSRSSHHRDKYKLKSVVCQDRYDEGTAARIRPCSFDEIMSRRKNKILLNWGKEGRLEELAGNDAVNEVLVSDHWESEHGNGHGNASYHAVQKHSSEENLKSSLQKKEMYSSANNDYVAKGRDREIRNSETKLRGKDRGLHRVDKSKADERFHGRRKGDEWPGFNLESEARMKHSRDLKGRESYLEGNKGKIERVNRTKHHSGLNENIRDRDATKKLDIGKGHDLEASERKERKLLSKSHHELLRPRKKRSRSHDCEERNRRNISLSPRLHKRESYQGKEHVGMSSYSHKGRSGRQYSDIDKSKEMYNGSNSHYRRYVGSTSGLGGYSPRKRRSEGAAKTPPPIRRSPEKRNAKWDIAPKANDNTVSASFPSNFLSSNQIVPSNIGEIVSATPVTSTAVKPLSWVSPNTFSTSKITFDTVQLTQATRPMRRLYVENLPASSSEKAVMRCLNNFLTSSGVNHIQGTQPCISCIINKEKGQALVEFLTPEDASAALSFDGNYFSGSVVRIRRPKDFVDVATGEPEKSGMATDLISDVVNNSHHKIFIGGISKLLSSKMFMEIATAFGPLKAYQFEYNKDPNESCAFLEYADHAATPKACAGLNGLKFGGRVLTAVQAIPDVSFLESSRNEIWIPDSAKSLLQNPKEVLKLINVFDPEILLLLSDRQIEEALEDIRLECSRFGAVKSINFVKYAESPILRPETQNACENQQWFELNETNVKTDTVQEVTVEDSCFCDDKITSSYMESCPSQSIKLNSNMIVEDKQCKTLLDSPEKDDIECYDKEALDETNMAEASVESKMMVGERPTMVESSGKLKETLQDDMVGIGLDPIDNKGRKDDCGALQDCNHGLVLDNVRKEEHEGQDCHAGHVFEPGCVLVEFGRTEASCTAAHCLHGRLFDDRVLTVEYVSLDAYKARFSKRPFNDLCCLNW</sequence>
<dbReference type="AlphaFoldDB" id="A0AAV8TN76"/>
<dbReference type="GO" id="GO:0006397">
    <property type="term" value="P:mRNA processing"/>
    <property type="evidence" value="ECO:0007669"/>
    <property type="project" value="UniProtKB-KW"/>
</dbReference>
<dbReference type="GO" id="GO:0008380">
    <property type="term" value="P:RNA splicing"/>
    <property type="evidence" value="ECO:0007669"/>
    <property type="project" value="UniProtKB-KW"/>
</dbReference>
<comment type="caution">
    <text evidence="7">The sequence shown here is derived from an EMBL/GenBank/DDBJ whole genome shotgun (WGS) entry which is preliminary data.</text>
</comment>
<dbReference type="InterPro" id="IPR012677">
    <property type="entry name" value="Nucleotide-bd_a/b_plait_sf"/>
</dbReference>
<feature type="domain" description="RRM" evidence="6">
    <location>
        <begin position="429"/>
        <end position="512"/>
    </location>
</feature>
<dbReference type="InterPro" id="IPR000504">
    <property type="entry name" value="RRM_dom"/>
</dbReference>
<feature type="compositionally biased region" description="Basic and acidic residues" evidence="5">
    <location>
        <begin position="218"/>
        <end position="244"/>
    </location>
</feature>
<evidence type="ECO:0000256" key="3">
    <source>
        <dbReference type="ARBA" id="ARBA00023187"/>
    </source>
</evidence>
<evidence type="ECO:0000313" key="7">
    <source>
        <dbReference type="EMBL" id="KAJ8768317.1"/>
    </source>
</evidence>
<feature type="region of interest" description="Disordered" evidence="5">
    <location>
        <begin position="75"/>
        <end position="98"/>
    </location>
</feature>
<dbReference type="SMART" id="SM00360">
    <property type="entry name" value="RRM"/>
    <property type="match status" value="2"/>
</dbReference>
<keyword evidence="3" id="KW-0508">mRNA splicing</keyword>
<dbReference type="Gene3D" id="3.30.70.330">
    <property type="match status" value="4"/>
</dbReference>
<keyword evidence="2 4" id="KW-0694">RNA-binding</keyword>
<feature type="compositionally biased region" description="Basic and acidic residues" evidence="5">
    <location>
        <begin position="167"/>
        <end position="190"/>
    </location>
</feature>
<dbReference type="Proteomes" id="UP001159364">
    <property type="component" value="Linkage Group LG04"/>
</dbReference>
<evidence type="ECO:0000256" key="4">
    <source>
        <dbReference type="PROSITE-ProRule" id="PRU00176"/>
    </source>
</evidence>
<feature type="compositionally biased region" description="Basic and acidic residues" evidence="5">
    <location>
        <begin position="272"/>
        <end position="281"/>
    </location>
</feature>
<feature type="domain" description="RRM" evidence="6">
    <location>
        <begin position="540"/>
        <end position="616"/>
    </location>
</feature>
<gene>
    <name evidence="7" type="ORF">K2173_021470</name>
</gene>